<name>A0A485NNZ8_LYNPA</name>
<dbReference type="Proteomes" id="UP000386466">
    <property type="component" value="Unassembled WGS sequence"/>
</dbReference>
<evidence type="ECO:0000313" key="1">
    <source>
        <dbReference type="EMBL" id="VFV34980.1"/>
    </source>
</evidence>
<keyword evidence="2" id="KW-1185">Reference proteome</keyword>
<proteinExistence type="predicted"/>
<sequence length="56" mass="6106">MLGSGGGGVQRPAVLPTWAPRKRAGVPRVVQRHYWTGEGQREALTNPRTPGPWLAM</sequence>
<dbReference type="AlphaFoldDB" id="A0A485NNZ8"/>
<protein>
    <submittedName>
        <fullName evidence="1">Uncharacterized protein</fullName>
    </submittedName>
</protein>
<organism evidence="1 2">
    <name type="scientific">Lynx pardinus</name>
    <name type="common">Iberian lynx</name>
    <name type="synonym">Felis pardina</name>
    <dbReference type="NCBI Taxonomy" id="191816"/>
    <lineage>
        <taxon>Eukaryota</taxon>
        <taxon>Metazoa</taxon>
        <taxon>Chordata</taxon>
        <taxon>Craniata</taxon>
        <taxon>Vertebrata</taxon>
        <taxon>Euteleostomi</taxon>
        <taxon>Mammalia</taxon>
        <taxon>Eutheria</taxon>
        <taxon>Laurasiatheria</taxon>
        <taxon>Carnivora</taxon>
        <taxon>Feliformia</taxon>
        <taxon>Felidae</taxon>
        <taxon>Felinae</taxon>
        <taxon>Lynx</taxon>
    </lineage>
</organism>
<evidence type="ECO:0000313" key="2">
    <source>
        <dbReference type="Proteomes" id="UP000386466"/>
    </source>
</evidence>
<accession>A0A485NNZ8</accession>
<gene>
    <name evidence="1" type="ORF">LYPA_23C010163</name>
</gene>
<dbReference type="EMBL" id="CAAGRJ010020543">
    <property type="protein sequence ID" value="VFV34980.1"/>
    <property type="molecule type" value="Genomic_DNA"/>
</dbReference>
<reference evidence="1 2" key="1">
    <citation type="submission" date="2019-01" db="EMBL/GenBank/DDBJ databases">
        <authorList>
            <person name="Alioto T."/>
            <person name="Alioto T."/>
        </authorList>
    </citation>
    <scope>NUCLEOTIDE SEQUENCE [LARGE SCALE GENOMIC DNA]</scope>
</reference>